<dbReference type="SUPFAM" id="SSF141072">
    <property type="entry name" value="CalX-like"/>
    <property type="match status" value="2"/>
</dbReference>
<dbReference type="CDD" id="cd04486">
    <property type="entry name" value="YhcR_OBF_like"/>
    <property type="match status" value="1"/>
</dbReference>
<accession>A0AAU8N2G2</accession>
<dbReference type="PANTHER" id="PTHR42834:SF1">
    <property type="entry name" value="ENDONUCLEASE_EXONUCLEASE_PHOSPHATASE FAMILY PROTEIN (AFU_ORTHOLOGUE AFUA_3G09210)"/>
    <property type="match status" value="1"/>
</dbReference>
<evidence type="ECO:0000256" key="5">
    <source>
        <dbReference type="SAM" id="SignalP"/>
    </source>
</evidence>
<feature type="signal peptide" evidence="5">
    <location>
        <begin position="1"/>
        <end position="23"/>
    </location>
</feature>
<dbReference type="InterPro" id="IPR036415">
    <property type="entry name" value="Lamin_tail_dom_sf"/>
</dbReference>
<evidence type="ECO:0000256" key="1">
    <source>
        <dbReference type="ARBA" id="ARBA00022729"/>
    </source>
</evidence>
<dbReference type="Pfam" id="PF03160">
    <property type="entry name" value="Calx-beta"/>
    <property type="match status" value="2"/>
</dbReference>
<dbReference type="InterPro" id="IPR038081">
    <property type="entry name" value="CalX-like_sf"/>
</dbReference>
<dbReference type="Pfam" id="PF00932">
    <property type="entry name" value="LTD"/>
    <property type="match status" value="1"/>
</dbReference>
<gene>
    <name evidence="7" type="ORF">ABU614_10950</name>
</gene>
<dbReference type="GO" id="GO:0007154">
    <property type="term" value="P:cell communication"/>
    <property type="evidence" value="ECO:0007669"/>
    <property type="project" value="InterPro"/>
</dbReference>
<sequence length="1189" mass="126009">MHKFASRALAAGIALALAGAAQAQVVVSQIYAGAGQSGARYNADFIELHNNGSAPVDLSGWSLHYAPVNGANAWQRTPLSGVIAPGGYFLIRQRVSVGSSPLTAYDLAGNLSLNQLNGKLALVNHNNPINVSCPTGSIDFVGYGSIDCAEGAAPTPAAGIASAQLRKDGGCVDTQVNGADFNIGSPTPRTRNSAVRACPPGPPPQLSALDVAQAEGHGDIAPFLFKLKLDRPAGIGGVSWSVFSNGQGTARAGEDYLPIDLRGTIPAGQTEASFALPVKGDALIEADETVALQIKVHSGAVTANGDYLNLQAVIVNDDPQQPPPRLSLQPIALKEGDADIAPFPIELRLDRPADGNGVRVRVSSADGGTARADEDYLPFEYEAVIGPGQDRVQVSFGVRGDTRYEGDETVKIKAQILSGAIGEDGSVALEGFSTILDDDLRVVPIPAVQGPGAVSPLRGEFVAVEGIVTALSEDGFYLQSEEFESDGDPNTSQGLFVQTGARPDPQWRGLRVRVGGTVAELSDGGAHPMRGTMTSIAGSPAVVALTTSPRPLPPAPLLAWNPVAGAPDYEAFEGMRVGLPEVRVVGPTGGVFDAAQERTRSDGRFHVALGPYDRPAPMREPGTRYPPIFHGQVQGWLPRWDGNQEVVGVDSDADGHAPVDLGVGARVDGVIGPLDQRSGRYAVMLQREAQLIVRESPPAPPRIEEGDPQQRQTHVVSYDLSDLYDEYSPPGSGQPATPPHALERRLGKISRSIRENLRMPDLVAITGIENEPLLQRLAERINRDAVAFGHADPQYRAIALSNVDPLKPQIGFLARSEQVGPWGSRVVVEHIAQVGRDALLPGGSGPAAVLFDQAPLSIDASIHSLDGHRFRQRLLLVQLAPMAGSDADTPEAELQRDRRHQQAEFIAGWVRQQQSDPDALPLLVLGKFDAHAFNDSLVDPIGTLTGRPSEGVSTMVLGDGIDRFDPDLLELTATEPESERYSSIDEGSRQELQHAFADERLIAATDRIQVQRLRSNAGYPAVLRDDDSVPMRAGDVDPLHLRLVPRTHADLRVWAGPLHGEPQLEAGRPLELSVSVDNQGPDWARQVGLGLALSGAWPNLEVSAVMPGWRCEAPTIVGDHTSVACTGEPVDSTGHQSHWFHLRSATDAAMAGRTVELAASVTSPSADPDPANNAARMALPIVAAGTPQP</sequence>
<organism evidence="7">
    <name type="scientific">Lysobacter firmicutimachus</name>
    <dbReference type="NCBI Taxonomy" id="1792846"/>
    <lineage>
        <taxon>Bacteria</taxon>
        <taxon>Pseudomonadati</taxon>
        <taxon>Pseudomonadota</taxon>
        <taxon>Gammaproteobacteria</taxon>
        <taxon>Lysobacterales</taxon>
        <taxon>Lysobacteraceae</taxon>
        <taxon>Lysobacter</taxon>
    </lineage>
</organism>
<proteinExistence type="predicted"/>
<feature type="region of interest" description="Disordered" evidence="4">
    <location>
        <begin position="693"/>
        <end position="712"/>
    </location>
</feature>
<dbReference type="InterPro" id="IPR001322">
    <property type="entry name" value="Lamin_tail_dom"/>
</dbReference>
<keyword evidence="2" id="KW-0677">Repeat</keyword>
<dbReference type="PANTHER" id="PTHR42834">
    <property type="entry name" value="ENDONUCLEASE/EXONUCLEASE/PHOSPHATASE FAMILY PROTEIN (AFU_ORTHOLOGUE AFUA_3G09210)"/>
    <property type="match status" value="1"/>
</dbReference>
<dbReference type="EMBL" id="CP159925">
    <property type="protein sequence ID" value="XCO77269.1"/>
    <property type="molecule type" value="Genomic_DNA"/>
</dbReference>
<evidence type="ECO:0000259" key="6">
    <source>
        <dbReference type="PROSITE" id="PS51841"/>
    </source>
</evidence>
<dbReference type="InterPro" id="IPR003644">
    <property type="entry name" value="Calx_beta"/>
</dbReference>
<dbReference type="RefSeq" id="WP_363800608.1">
    <property type="nucleotide sequence ID" value="NZ_CP159925.1"/>
</dbReference>
<keyword evidence="1 5" id="KW-0732">Signal</keyword>
<name>A0AAU8N2G2_9GAMM</name>
<feature type="domain" description="LTD" evidence="6">
    <location>
        <begin position="19"/>
        <end position="156"/>
    </location>
</feature>
<protein>
    <submittedName>
        <fullName evidence="7">Lamin tail domain-containing protein</fullName>
    </submittedName>
</protein>
<keyword evidence="3" id="KW-0106">Calcium</keyword>
<feature type="chain" id="PRO_5043560548" evidence="5">
    <location>
        <begin position="24"/>
        <end position="1189"/>
    </location>
</feature>
<evidence type="ECO:0000256" key="4">
    <source>
        <dbReference type="SAM" id="MobiDB-lite"/>
    </source>
</evidence>
<reference evidence="7" key="1">
    <citation type="submission" date="2024-06" db="EMBL/GenBank/DDBJ databases">
        <authorList>
            <person name="Li S."/>
        </authorList>
    </citation>
    <scope>NUCLEOTIDE SEQUENCE</scope>
    <source>
        <strain evidence="7">SR10</strain>
    </source>
</reference>
<evidence type="ECO:0000313" key="7">
    <source>
        <dbReference type="EMBL" id="XCO77269.1"/>
    </source>
</evidence>
<evidence type="ECO:0000256" key="3">
    <source>
        <dbReference type="ARBA" id="ARBA00022837"/>
    </source>
</evidence>
<dbReference type="AlphaFoldDB" id="A0AAU8N2G2"/>
<dbReference type="GO" id="GO:0016020">
    <property type="term" value="C:membrane"/>
    <property type="evidence" value="ECO:0007669"/>
    <property type="project" value="InterPro"/>
</dbReference>
<dbReference type="Gene3D" id="2.60.40.2030">
    <property type="match status" value="2"/>
</dbReference>
<dbReference type="PROSITE" id="PS51841">
    <property type="entry name" value="LTD"/>
    <property type="match status" value="1"/>
</dbReference>
<dbReference type="SUPFAM" id="SSF74853">
    <property type="entry name" value="Lamin A/C globular tail domain"/>
    <property type="match status" value="1"/>
</dbReference>
<evidence type="ECO:0000256" key="2">
    <source>
        <dbReference type="ARBA" id="ARBA00022737"/>
    </source>
</evidence>